<comment type="similarity">
    <text evidence="1">Belongs to the bacterial ribosomal protein bL20 family.</text>
</comment>
<evidence type="ECO:0008006" key="6">
    <source>
        <dbReference type="Google" id="ProtNLM"/>
    </source>
</evidence>
<name>A0ABD2L4H5_9BILA</name>
<organism evidence="4 5">
    <name type="scientific">Heterodera trifolii</name>
    <dbReference type="NCBI Taxonomy" id="157864"/>
    <lineage>
        <taxon>Eukaryota</taxon>
        <taxon>Metazoa</taxon>
        <taxon>Ecdysozoa</taxon>
        <taxon>Nematoda</taxon>
        <taxon>Chromadorea</taxon>
        <taxon>Rhabditida</taxon>
        <taxon>Tylenchina</taxon>
        <taxon>Tylenchomorpha</taxon>
        <taxon>Tylenchoidea</taxon>
        <taxon>Heteroderidae</taxon>
        <taxon>Heteroderinae</taxon>
        <taxon>Heterodera</taxon>
    </lineage>
</organism>
<evidence type="ECO:0000256" key="3">
    <source>
        <dbReference type="ARBA" id="ARBA00023274"/>
    </source>
</evidence>
<evidence type="ECO:0000313" key="4">
    <source>
        <dbReference type="EMBL" id="KAL3110130.1"/>
    </source>
</evidence>
<dbReference type="SUPFAM" id="SSF74731">
    <property type="entry name" value="Ribosomal protein L20"/>
    <property type="match status" value="1"/>
</dbReference>
<keyword evidence="3" id="KW-0687">Ribonucleoprotein</keyword>
<keyword evidence="5" id="KW-1185">Reference proteome</keyword>
<evidence type="ECO:0000313" key="5">
    <source>
        <dbReference type="Proteomes" id="UP001620626"/>
    </source>
</evidence>
<dbReference type="Proteomes" id="UP001620626">
    <property type="component" value="Unassembled WGS sequence"/>
</dbReference>
<dbReference type="GO" id="GO:1990904">
    <property type="term" value="C:ribonucleoprotein complex"/>
    <property type="evidence" value="ECO:0007669"/>
    <property type="project" value="UniProtKB-KW"/>
</dbReference>
<dbReference type="AlphaFoldDB" id="A0ABD2L4H5"/>
<dbReference type="Pfam" id="PF00453">
    <property type="entry name" value="Ribosomal_L20"/>
    <property type="match status" value="1"/>
</dbReference>
<accession>A0ABD2L4H5</accession>
<evidence type="ECO:0000256" key="1">
    <source>
        <dbReference type="ARBA" id="ARBA00007698"/>
    </source>
</evidence>
<dbReference type="InterPro" id="IPR035566">
    <property type="entry name" value="Ribosomal_protein_bL20_C"/>
</dbReference>
<keyword evidence="2" id="KW-0689">Ribosomal protein</keyword>
<gene>
    <name evidence="4" type="ORF">niasHT_015733</name>
</gene>
<dbReference type="InterPro" id="IPR005813">
    <property type="entry name" value="Ribosomal_bL20"/>
</dbReference>
<proteinExistence type="inferred from homology"/>
<dbReference type="GO" id="GO:0005840">
    <property type="term" value="C:ribosome"/>
    <property type="evidence" value="ECO:0007669"/>
    <property type="project" value="UniProtKB-KW"/>
</dbReference>
<comment type="caution">
    <text evidence="4">The sequence shown here is derived from an EMBL/GenBank/DDBJ whole genome shotgun (WGS) entry which is preliminary data.</text>
</comment>
<dbReference type="PANTHER" id="PTHR10986">
    <property type="entry name" value="39S RIBOSOMAL PROTEIN L20"/>
    <property type="match status" value="1"/>
</dbReference>
<dbReference type="EMBL" id="JBICBT010000549">
    <property type="protein sequence ID" value="KAL3110130.1"/>
    <property type="molecule type" value="Genomic_DNA"/>
</dbReference>
<sequence>MRLSLRLGLRRILNASYHPFKIIPKPSIWPNRERLKRFTAWQYGQEALTVRSGYRKLNKVFIYMNMQREDAPRLERYYAEERVKVALEELHTDFYVFQRMLRRAHILLDLRALAQLAIYEPDSFKCLVDLAQKMAMIDGEMVVQSPEELAHVQCDGSLFGDPFPEAELYPEGAVENHLEVPRELTLDEF</sequence>
<reference evidence="4 5" key="1">
    <citation type="submission" date="2024-10" db="EMBL/GenBank/DDBJ databases">
        <authorList>
            <person name="Kim D."/>
        </authorList>
    </citation>
    <scope>NUCLEOTIDE SEQUENCE [LARGE SCALE GENOMIC DNA]</scope>
    <source>
        <strain evidence="4">BH-2024</strain>
    </source>
</reference>
<dbReference type="Gene3D" id="1.10.1900.20">
    <property type="entry name" value="Ribosomal protein L20"/>
    <property type="match status" value="1"/>
</dbReference>
<protein>
    <recommendedName>
        <fullName evidence="6">Ribosomal protein L20</fullName>
    </recommendedName>
</protein>
<evidence type="ECO:0000256" key="2">
    <source>
        <dbReference type="ARBA" id="ARBA00022980"/>
    </source>
</evidence>